<evidence type="ECO:0000313" key="5">
    <source>
        <dbReference type="Proteomes" id="UP000199280"/>
    </source>
</evidence>
<dbReference type="Proteomes" id="UP000076878">
    <property type="component" value="Unassembled WGS sequence"/>
</dbReference>
<keyword evidence="1" id="KW-1133">Transmembrane helix</keyword>
<evidence type="ECO:0000313" key="4">
    <source>
        <dbReference type="Proteomes" id="UP000076878"/>
    </source>
</evidence>
<dbReference type="Proteomes" id="UP000199280">
    <property type="component" value="Unassembled WGS sequence"/>
</dbReference>
<evidence type="ECO:0000256" key="1">
    <source>
        <dbReference type="SAM" id="Phobius"/>
    </source>
</evidence>
<feature type="transmembrane region" description="Helical" evidence="1">
    <location>
        <begin position="270"/>
        <end position="291"/>
    </location>
</feature>
<protein>
    <submittedName>
        <fullName evidence="3">Glycoside/pentoside/hexuronide:cation symporter, GPH family</fullName>
    </submittedName>
    <submittedName>
        <fullName evidence="2">Mfs/sugar transport protein</fullName>
    </submittedName>
</protein>
<feature type="transmembrane region" description="Helical" evidence="1">
    <location>
        <begin position="118"/>
        <end position="138"/>
    </location>
</feature>
<evidence type="ECO:0000313" key="3">
    <source>
        <dbReference type="EMBL" id="SEJ90040.1"/>
    </source>
</evidence>
<dbReference type="GO" id="GO:0008643">
    <property type="term" value="P:carbohydrate transport"/>
    <property type="evidence" value="ECO:0007669"/>
    <property type="project" value="InterPro"/>
</dbReference>
<sequence>MINVEQKVESNLEKVGLGKSLAWASRSLGTASVFTIISFLSIYCTDTLGLPISLVGGILLVSKIFDGVTDLIAGYIVDNTLTRFGKGRPYEFAIIGMWISTVLLFSTPESFSLPVKAAWVFVMYIFVQSIFGTLGAASETPYMMRAFPNTQAMGKVSSLVAIFSAIGGIVVSVLFPVLMASIAINGAGWTRLLLIFAIPLSLIGFMRFIFVKEIYPQVDDDNQERVKVVDMLKMLKENGYVWVLAVIFLLKGLVANLGMGTYYFKYIVGNVALLGILSIASLLGIIVMILVPALLKKFTISEIIIGCTLFAIIGYILNWFAKDNITLLIIGAAFTALPIIPISSFLNMMAMDVAVYNVYKGGKSMEATVAAMPNFLNKIGGGVGAGLMGIILGAIGYDGALADQSSAVLNTIRAGNSLIPGFMFMLLLLAMIRFNKLEKQIPFMKEEIAKREAEKEMEQSR</sequence>
<dbReference type="EMBL" id="FJNB01000003">
    <property type="protein sequence ID" value="CZQ88246.1"/>
    <property type="molecule type" value="Genomic_DNA"/>
</dbReference>
<organism evidence="2 4">
    <name type="scientific">Trichococcus ilyis</name>
    <dbReference type="NCBI Taxonomy" id="640938"/>
    <lineage>
        <taxon>Bacteria</taxon>
        <taxon>Bacillati</taxon>
        <taxon>Bacillota</taxon>
        <taxon>Bacilli</taxon>
        <taxon>Lactobacillales</taxon>
        <taxon>Carnobacteriaceae</taxon>
        <taxon>Trichococcus</taxon>
    </lineage>
</organism>
<dbReference type="OrthoDB" id="9764596at2"/>
<keyword evidence="2" id="KW-0813">Transport</keyword>
<keyword evidence="2" id="KW-0762">Sugar transport</keyword>
<name>A0A143YIY0_9LACT</name>
<feature type="transmembrane region" description="Helical" evidence="1">
    <location>
        <begin position="417"/>
        <end position="435"/>
    </location>
</feature>
<dbReference type="SUPFAM" id="SSF103473">
    <property type="entry name" value="MFS general substrate transporter"/>
    <property type="match status" value="1"/>
</dbReference>
<feature type="transmembrane region" description="Helical" evidence="1">
    <location>
        <begin position="327"/>
        <end position="354"/>
    </location>
</feature>
<keyword evidence="1" id="KW-0472">Membrane</keyword>
<evidence type="ECO:0000313" key="2">
    <source>
        <dbReference type="EMBL" id="CZQ88246.1"/>
    </source>
</evidence>
<accession>A0A143YIY0</accession>
<dbReference type="RefSeq" id="WP_068621586.1">
    <property type="nucleotide sequence ID" value="NZ_FJNB01000003.1"/>
</dbReference>
<feature type="transmembrane region" description="Helical" evidence="1">
    <location>
        <begin position="240"/>
        <end position="264"/>
    </location>
</feature>
<keyword evidence="1" id="KW-0812">Transmembrane</keyword>
<dbReference type="PANTHER" id="PTHR11328">
    <property type="entry name" value="MAJOR FACILITATOR SUPERFAMILY DOMAIN-CONTAINING PROTEIN"/>
    <property type="match status" value="1"/>
</dbReference>
<dbReference type="InterPro" id="IPR039672">
    <property type="entry name" value="MFS_2"/>
</dbReference>
<dbReference type="GO" id="GO:0005886">
    <property type="term" value="C:plasma membrane"/>
    <property type="evidence" value="ECO:0007669"/>
    <property type="project" value="TreeGrafter"/>
</dbReference>
<feature type="transmembrane region" description="Helical" evidence="1">
    <location>
        <begin position="303"/>
        <end position="321"/>
    </location>
</feature>
<dbReference type="GO" id="GO:0015293">
    <property type="term" value="F:symporter activity"/>
    <property type="evidence" value="ECO:0007669"/>
    <property type="project" value="InterPro"/>
</dbReference>
<feature type="transmembrane region" description="Helical" evidence="1">
    <location>
        <begin position="375"/>
        <end position="397"/>
    </location>
</feature>
<proteinExistence type="predicted"/>
<reference evidence="3 5" key="2">
    <citation type="submission" date="2016-10" db="EMBL/GenBank/DDBJ databases">
        <authorList>
            <person name="Varghese N."/>
            <person name="Submissions S."/>
        </authorList>
    </citation>
    <scope>NUCLEOTIDE SEQUENCE [LARGE SCALE GENOMIC DNA]</scope>
    <source>
        <strain evidence="3 5">DSM 22150</strain>
    </source>
</reference>
<dbReference type="Pfam" id="PF13347">
    <property type="entry name" value="MFS_2"/>
    <property type="match status" value="1"/>
</dbReference>
<feature type="transmembrane region" description="Helical" evidence="1">
    <location>
        <begin position="54"/>
        <end position="77"/>
    </location>
</feature>
<dbReference type="STRING" id="640938.TR210_688"/>
<dbReference type="PANTHER" id="PTHR11328:SF24">
    <property type="entry name" value="MAJOR FACILITATOR SUPERFAMILY (MFS) PROFILE DOMAIN-CONTAINING PROTEIN"/>
    <property type="match status" value="1"/>
</dbReference>
<dbReference type="Gene3D" id="1.20.1250.20">
    <property type="entry name" value="MFS general substrate transporter like domains"/>
    <property type="match status" value="1"/>
</dbReference>
<gene>
    <name evidence="3" type="ORF">SAMN05216375_1369</name>
    <name evidence="2" type="ORF">TR210_688</name>
</gene>
<feature type="transmembrane region" description="Helical" evidence="1">
    <location>
        <begin position="159"/>
        <end position="183"/>
    </location>
</feature>
<feature type="transmembrane region" description="Helical" evidence="1">
    <location>
        <begin position="21"/>
        <end position="42"/>
    </location>
</feature>
<reference evidence="2 4" key="1">
    <citation type="submission" date="2016-02" db="EMBL/GenBank/DDBJ databases">
        <authorList>
            <person name="Wen L."/>
            <person name="He K."/>
            <person name="Yang H."/>
        </authorList>
    </citation>
    <scope>NUCLEOTIDE SEQUENCE [LARGE SCALE GENOMIC DNA]</scope>
    <source>
        <strain evidence="2">Trichococcus_R210</strain>
    </source>
</reference>
<dbReference type="EMBL" id="FNYT01000036">
    <property type="protein sequence ID" value="SEJ90040.1"/>
    <property type="molecule type" value="Genomic_DNA"/>
</dbReference>
<feature type="transmembrane region" description="Helical" evidence="1">
    <location>
        <begin position="89"/>
        <end position="106"/>
    </location>
</feature>
<dbReference type="AlphaFoldDB" id="A0A143YIY0"/>
<feature type="transmembrane region" description="Helical" evidence="1">
    <location>
        <begin position="189"/>
        <end position="210"/>
    </location>
</feature>
<dbReference type="InterPro" id="IPR036259">
    <property type="entry name" value="MFS_trans_sf"/>
</dbReference>
<keyword evidence="5" id="KW-1185">Reference proteome</keyword>